<gene>
    <name evidence="2" type="ORF">BCR32DRAFT_245555</name>
</gene>
<evidence type="ECO:0000313" key="2">
    <source>
        <dbReference type="EMBL" id="ORX80549.1"/>
    </source>
</evidence>
<reference evidence="2 3" key="1">
    <citation type="submission" date="2016-08" db="EMBL/GenBank/DDBJ databases">
        <title>A Parts List for Fungal Cellulosomes Revealed by Comparative Genomics.</title>
        <authorList>
            <consortium name="DOE Joint Genome Institute"/>
            <person name="Haitjema C.H."/>
            <person name="Gilmore S.P."/>
            <person name="Henske J.K."/>
            <person name="Solomon K.V."/>
            <person name="De Groot R."/>
            <person name="Kuo A."/>
            <person name="Mondo S.J."/>
            <person name="Salamov A.A."/>
            <person name="Labutti K."/>
            <person name="Zhao Z."/>
            <person name="Chiniquy J."/>
            <person name="Barry K."/>
            <person name="Brewer H.M."/>
            <person name="Purvine S.O."/>
            <person name="Wright A.T."/>
            <person name="Boxma B."/>
            <person name="Van Alen T."/>
            <person name="Hackstein J.H."/>
            <person name="Baker S.E."/>
            <person name="Grigoriev I.V."/>
            <person name="O'Malley M.A."/>
        </authorList>
    </citation>
    <scope>NUCLEOTIDE SEQUENCE [LARGE SCALE GENOMIC DNA]</scope>
    <source>
        <strain evidence="2 3">S4</strain>
    </source>
</reference>
<evidence type="ECO:0000313" key="3">
    <source>
        <dbReference type="Proteomes" id="UP000193944"/>
    </source>
</evidence>
<dbReference type="Proteomes" id="UP000193944">
    <property type="component" value="Unassembled WGS sequence"/>
</dbReference>
<comment type="caution">
    <text evidence="2">The sequence shown here is derived from an EMBL/GenBank/DDBJ whole genome shotgun (WGS) entry which is preliminary data.</text>
</comment>
<dbReference type="EMBL" id="MCFG01000142">
    <property type="protein sequence ID" value="ORX80549.1"/>
    <property type="molecule type" value="Genomic_DNA"/>
</dbReference>
<feature type="compositionally biased region" description="Polar residues" evidence="1">
    <location>
        <begin position="139"/>
        <end position="158"/>
    </location>
</feature>
<sequence>MSEIHLQKEIQTPLNTNVQTQQTQQSNVEEKTLLDSLIDEDSFVSIEYIKLNDNDDTIINNETEIELDELVNNKLLKRIESNDSIELKRHKSITKIENLDELLNETTNTTTTTTPENILNITVEYADGNKATLIDSEESSPTNSNYTSSAPNKLNNNDKTIDSIRNNIFNYDNTDLLYKHSGKTHRKDSSSYSYTSSLKENLDSNDNINLDTFFEKKNKKNSIKYNTISHCTSLQYGNFIEATHSLQLIGNNQSNYILKSSLKKISMFSSEYSNLPKKDNHVHILDSVTIINPIEAEKRMSFKKGFKAIRNSFTPYAIKNIGKSSANSLTPPKPGKY</sequence>
<accession>A0A1Y1X414</accession>
<keyword evidence="3" id="KW-1185">Reference proteome</keyword>
<dbReference type="AlphaFoldDB" id="A0A1Y1X414"/>
<protein>
    <submittedName>
        <fullName evidence="2">Uncharacterized protein</fullName>
    </submittedName>
</protein>
<evidence type="ECO:0000256" key="1">
    <source>
        <dbReference type="SAM" id="MobiDB-lite"/>
    </source>
</evidence>
<name>A0A1Y1X414_9FUNG</name>
<organism evidence="2 3">
    <name type="scientific">Anaeromyces robustus</name>
    <dbReference type="NCBI Taxonomy" id="1754192"/>
    <lineage>
        <taxon>Eukaryota</taxon>
        <taxon>Fungi</taxon>
        <taxon>Fungi incertae sedis</taxon>
        <taxon>Chytridiomycota</taxon>
        <taxon>Chytridiomycota incertae sedis</taxon>
        <taxon>Neocallimastigomycetes</taxon>
        <taxon>Neocallimastigales</taxon>
        <taxon>Neocallimastigaceae</taxon>
        <taxon>Anaeromyces</taxon>
    </lineage>
</organism>
<proteinExistence type="predicted"/>
<feature type="region of interest" description="Disordered" evidence="1">
    <location>
        <begin position="134"/>
        <end position="158"/>
    </location>
</feature>
<reference evidence="2 3" key="2">
    <citation type="submission" date="2016-08" db="EMBL/GenBank/DDBJ databases">
        <title>Pervasive Adenine N6-methylation of Active Genes in Fungi.</title>
        <authorList>
            <consortium name="DOE Joint Genome Institute"/>
            <person name="Mondo S.J."/>
            <person name="Dannebaum R.O."/>
            <person name="Kuo R.C."/>
            <person name="Labutti K."/>
            <person name="Haridas S."/>
            <person name="Kuo A."/>
            <person name="Salamov A."/>
            <person name="Ahrendt S.R."/>
            <person name="Lipzen A."/>
            <person name="Sullivan W."/>
            <person name="Andreopoulos W.B."/>
            <person name="Clum A."/>
            <person name="Lindquist E."/>
            <person name="Daum C."/>
            <person name="Ramamoorthy G.K."/>
            <person name="Gryganskyi A."/>
            <person name="Culley D."/>
            <person name="Magnuson J.K."/>
            <person name="James T.Y."/>
            <person name="O'Malley M.A."/>
            <person name="Stajich J.E."/>
            <person name="Spatafora J.W."/>
            <person name="Visel A."/>
            <person name="Grigoriev I.V."/>
        </authorList>
    </citation>
    <scope>NUCLEOTIDE SEQUENCE [LARGE SCALE GENOMIC DNA]</scope>
    <source>
        <strain evidence="2 3">S4</strain>
    </source>
</reference>
<dbReference type="STRING" id="1754192.A0A1Y1X414"/>